<organism evidence="3">
    <name type="scientific">Brugia pahangi</name>
    <name type="common">Filarial nematode worm</name>
    <dbReference type="NCBI Taxonomy" id="6280"/>
    <lineage>
        <taxon>Eukaryota</taxon>
        <taxon>Metazoa</taxon>
        <taxon>Ecdysozoa</taxon>
        <taxon>Nematoda</taxon>
        <taxon>Chromadorea</taxon>
        <taxon>Rhabditida</taxon>
        <taxon>Spirurina</taxon>
        <taxon>Spiruromorpha</taxon>
        <taxon>Filarioidea</taxon>
        <taxon>Onchocercidae</taxon>
        <taxon>Brugia</taxon>
    </lineage>
</organism>
<proteinExistence type="predicted"/>
<evidence type="ECO:0000313" key="2">
    <source>
        <dbReference type="Proteomes" id="UP000278627"/>
    </source>
</evidence>
<dbReference type="AlphaFoldDB" id="A0A0N4TA97"/>
<reference evidence="1 2" key="2">
    <citation type="submission" date="2018-11" db="EMBL/GenBank/DDBJ databases">
        <authorList>
            <consortium name="Pathogen Informatics"/>
        </authorList>
    </citation>
    <scope>NUCLEOTIDE SEQUENCE [LARGE SCALE GENOMIC DNA]</scope>
</reference>
<protein>
    <submittedName>
        <fullName evidence="1 3">Uncharacterized protein</fullName>
    </submittedName>
</protein>
<dbReference type="STRING" id="6280.A0A0N4TA97"/>
<evidence type="ECO:0000313" key="1">
    <source>
        <dbReference type="EMBL" id="VDN86284.1"/>
    </source>
</evidence>
<gene>
    <name evidence="1" type="ORF">BPAG_LOCUS5098</name>
</gene>
<dbReference type="EMBL" id="UZAD01003183">
    <property type="protein sequence ID" value="VDN86284.1"/>
    <property type="molecule type" value="Genomic_DNA"/>
</dbReference>
<dbReference type="Proteomes" id="UP000278627">
    <property type="component" value="Unassembled WGS sequence"/>
</dbReference>
<evidence type="ECO:0000313" key="3">
    <source>
        <dbReference type="WBParaSite" id="BPAG_0000513401-mRNA-1"/>
    </source>
</evidence>
<keyword evidence="2" id="KW-1185">Reference proteome</keyword>
<name>A0A0N4TA97_BRUPA</name>
<dbReference type="WBParaSite" id="BPAG_0000513401-mRNA-1">
    <property type="protein sequence ID" value="BPAG_0000513401-mRNA-1"/>
    <property type="gene ID" value="BPAG_0000513401"/>
</dbReference>
<sequence>MLLHRFGTMAHIIASTQLFCWRKRVDHLTEDELVVQNAVEIARELQAIRGVDEPNENAPSEEQAISRRNIVRNLESSKRSMYRPKTETLDAAFRKRFFALSINKAVDRSNSERRLTLRRNTIRAIERRRNSIFGNQQPNEDEAVSLMTDRRQITNVENSNATRRSNLLHLFDNPLNDSGNKT</sequence>
<accession>A0A0N4TA97</accession>
<reference evidence="3" key="1">
    <citation type="submission" date="2017-02" db="UniProtKB">
        <authorList>
            <consortium name="WormBaseParasite"/>
        </authorList>
    </citation>
    <scope>IDENTIFICATION</scope>
</reference>